<dbReference type="Proteomes" id="UP000028602">
    <property type="component" value="Unassembled WGS sequence"/>
</dbReference>
<dbReference type="AlphaFoldDB" id="A0A085JEM0"/>
<dbReference type="Pfam" id="PF00106">
    <property type="entry name" value="adh_short"/>
    <property type="match status" value="1"/>
</dbReference>
<comment type="similarity">
    <text evidence="1 3">Belongs to the short-chain dehydrogenases/reductases (SDR) family.</text>
</comment>
<dbReference type="Gene3D" id="3.40.50.720">
    <property type="entry name" value="NAD(P)-binding Rossmann-like Domain"/>
    <property type="match status" value="1"/>
</dbReference>
<dbReference type="InterPro" id="IPR036291">
    <property type="entry name" value="NAD(P)-bd_dom_sf"/>
</dbReference>
<dbReference type="PANTHER" id="PTHR42901">
    <property type="entry name" value="ALCOHOL DEHYDROGENASE"/>
    <property type="match status" value="1"/>
</dbReference>
<evidence type="ECO:0000256" key="1">
    <source>
        <dbReference type="ARBA" id="ARBA00006484"/>
    </source>
</evidence>
<evidence type="ECO:0000256" key="2">
    <source>
        <dbReference type="ARBA" id="ARBA00023002"/>
    </source>
</evidence>
<dbReference type="PROSITE" id="PS00061">
    <property type="entry name" value="ADH_SHORT"/>
    <property type="match status" value="1"/>
</dbReference>
<name>A0A085JEM0_9GAMM</name>
<dbReference type="EMBL" id="JMPR01000035">
    <property type="protein sequence ID" value="KFD18916.1"/>
    <property type="molecule type" value="Genomic_DNA"/>
</dbReference>
<dbReference type="GO" id="GO:0035527">
    <property type="term" value="F:3-hydroxypropionate dehydrogenase (NADP+) activity"/>
    <property type="evidence" value="ECO:0007669"/>
    <property type="project" value="UniProtKB-EC"/>
</dbReference>
<keyword evidence="2 4" id="KW-0560">Oxidoreductase</keyword>
<dbReference type="NCBIfam" id="NF007829">
    <property type="entry name" value="PRK10538.1"/>
    <property type="match status" value="1"/>
</dbReference>
<proteinExistence type="inferred from homology"/>
<keyword evidence="5" id="KW-1185">Reference proteome</keyword>
<dbReference type="RefSeq" id="WP_025903147.1">
    <property type="nucleotide sequence ID" value="NZ_ATMJ01000024.1"/>
</dbReference>
<evidence type="ECO:0000313" key="5">
    <source>
        <dbReference type="Proteomes" id="UP000028602"/>
    </source>
</evidence>
<comment type="caution">
    <text evidence="4">The sequence shown here is derived from an EMBL/GenBank/DDBJ whole genome shotgun (WGS) entry which is preliminary data.</text>
</comment>
<reference evidence="4 5" key="1">
    <citation type="submission" date="2014-05" db="EMBL/GenBank/DDBJ databases">
        <title>ATOL: Assembling a taxonomically balanced genome-scale reconstruction of the evolutionary history of the Enterobacteriaceae.</title>
        <authorList>
            <person name="Plunkett G.III."/>
            <person name="Neeno-Eckwall E.C."/>
            <person name="Glasner J.D."/>
            <person name="Perna N.T."/>
        </authorList>
    </citation>
    <scope>NUCLEOTIDE SEQUENCE [LARGE SCALE GENOMIC DNA]</scope>
    <source>
        <strain evidence="4 5">ATCC 33301</strain>
    </source>
</reference>
<accession>A0A085JEM0</accession>
<dbReference type="InterPro" id="IPR020904">
    <property type="entry name" value="Sc_DH/Rdtase_CS"/>
</dbReference>
<dbReference type="EC" id="1.1.1.298" evidence="4"/>
<dbReference type="PANTHER" id="PTHR42901:SF1">
    <property type="entry name" value="ALCOHOL DEHYDROGENASE"/>
    <property type="match status" value="1"/>
</dbReference>
<dbReference type="CDD" id="cd05346">
    <property type="entry name" value="SDR_c5"/>
    <property type="match status" value="1"/>
</dbReference>
<evidence type="ECO:0000313" key="4">
    <source>
        <dbReference type="EMBL" id="KFD18916.1"/>
    </source>
</evidence>
<dbReference type="PRINTS" id="PR00080">
    <property type="entry name" value="SDRFAMILY"/>
</dbReference>
<gene>
    <name evidence="4" type="primary">ydfG</name>
    <name evidence="4" type="ORF">GTPT_2217</name>
</gene>
<dbReference type="PRINTS" id="PR00081">
    <property type="entry name" value="GDHRDH"/>
</dbReference>
<dbReference type="SUPFAM" id="SSF51735">
    <property type="entry name" value="NAD(P)-binding Rossmann-fold domains"/>
    <property type="match status" value="1"/>
</dbReference>
<dbReference type="InterPro" id="IPR002347">
    <property type="entry name" value="SDR_fam"/>
</dbReference>
<sequence>MIILVTGATAGFGEAITRRFIANGHKVIATGRRADRLQQLKLTHGDSLYPLQLDVRDKDAIDRALSELPEAWQAIDILVNNAGLALGIEPAQNASTDDWETMIDTNAKGLVFMTRAVLPAMVARNKGHVINIGSTAGNWPYQGGNVYGATKAFVRQFSLNLRTDLQGTAVRVTNIEPGLVGGTEFSNVRFKGDDSKASSVYDGTQPLTAEDVTESVYWVSTLPAHVNINTLEMMPVCQAYGGLKVMKNV</sequence>
<evidence type="ECO:0000256" key="3">
    <source>
        <dbReference type="RuleBase" id="RU000363"/>
    </source>
</evidence>
<dbReference type="EC" id="1.-.-.-" evidence="4"/>
<organism evidence="4 5">
    <name type="scientific">Tatumella ptyseos ATCC 33301</name>
    <dbReference type="NCBI Taxonomy" id="1005995"/>
    <lineage>
        <taxon>Bacteria</taxon>
        <taxon>Pseudomonadati</taxon>
        <taxon>Pseudomonadota</taxon>
        <taxon>Gammaproteobacteria</taxon>
        <taxon>Enterobacterales</taxon>
        <taxon>Erwiniaceae</taxon>
        <taxon>Tatumella</taxon>
    </lineage>
</organism>
<protein>
    <submittedName>
        <fullName evidence="4">3-hydroxypropionate dehydrogenase</fullName>
        <ecNumber evidence="4">1.-.-.-</ecNumber>
        <ecNumber evidence="4">1.1.1.298</ecNumber>
    </submittedName>
</protein>
<dbReference type="eggNOG" id="COG4221">
    <property type="taxonomic scope" value="Bacteria"/>
</dbReference>
<dbReference type="FunFam" id="3.40.50.720:FF:000047">
    <property type="entry name" value="NADP-dependent L-serine/L-allo-threonine dehydrogenase"/>
    <property type="match status" value="1"/>
</dbReference>
<dbReference type="OrthoDB" id="9810734at2"/>